<feature type="compositionally biased region" description="Basic and acidic residues" evidence="1">
    <location>
        <begin position="230"/>
        <end position="243"/>
    </location>
</feature>
<sequence>MMTEPDVSQPNTSDPALPTHANIQQDTTPEEAERQPDLEQGTLLHHAEGDMRTEPDVSQPKTTDPALPTHANIQQDTTPEEAERQPDLEQGTLLHHAEGGMRMEPDVSQPNTTDPALPTHANIQQDTTPEEAERQSDLEQGTLLHHAEGDMRTEPDVSQPNTTNPALPTPANIQQDTTPEEGDTTPETDWIINANEVPKRGVLKPLKKPIKTVWRMSMLAKAKRFRSKKEKLEMKTITEDSKPQCEAGIQQETAKTARQAPSQTLEQQLRYLDQYTNYFRSEEEKIPTP</sequence>
<dbReference type="Proteomes" id="UP000824890">
    <property type="component" value="Unassembled WGS sequence"/>
</dbReference>
<name>A0ABQ8EAX9_BRANA</name>
<proteinExistence type="predicted"/>
<feature type="compositionally biased region" description="Low complexity" evidence="1">
    <location>
        <begin position="160"/>
        <end position="172"/>
    </location>
</feature>
<gene>
    <name evidence="2" type="ORF">HID58_005252</name>
</gene>
<feature type="compositionally biased region" description="Polar residues" evidence="1">
    <location>
        <begin position="1"/>
        <end position="14"/>
    </location>
</feature>
<evidence type="ECO:0000256" key="1">
    <source>
        <dbReference type="SAM" id="MobiDB-lite"/>
    </source>
</evidence>
<feature type="compositionally biased region" description="Basic and acidic residues" evidence="1">
    <location>
        <begin position="95"/>
        <end position="105"/>
    </location>
</feature>
<feature type="region of interest" description="Disordered" evidence="1">
    <location>
        <begin position="1"/>
        <end position="188"/>
    </location>
</feature>
<evidence type="ECO:0000313" key="3">
    <source>
        <dbReference type="Proteomes" id="UP000824890"/>
    </source>
</evidence>
<feature type="compositionally biased region" description="Basic and acidic residues" evidence="1">
    <location>
        <begin position="145"/>
        <end position="155"/>
    </location>
</feature>
<evidence type="ECO:0000313" key="2">
    <source>
        <dbReference type="EMBL" id="KAH0937791.1"/>
    </source>
</evidence>
<accession>A0ABQ8EAX9</accession>
<feature type="compositionally biased region" description="Polar residues" evidence="1">
    <location>
        <begin position="250"/>
        <end position="265"/>
    </location>
</feature>
<protein>
    <submittedName>
        <fullName evidence="2">Uncharacterized protein</fullName>
    </submittedName>
</protein>
<comment type="caution">
    <text evidence="2">The sequence shown here is derived from an EMBL/GenBank/DDBJ whole genome shotgun (WGS) entry which is preliminary data.</text>
</comment>
<reference evidence="2 3" key="1">
    <citation type="submission" date="2021-05" db="EMBL/GenBank/DDBJ databases">
        <title>Genome Assembly of Synthetic Allotetraploid Brassica napus Reveals Homoeologous Exchanges between Subgenomes.</title>
        <authorList>
            <person name="Davis J.T."/>
        </authorList>
    </citation>
    <scope>NUCLEOTIDE SEQUENCE [LARGE SCALE GENOMIC DNA]</scope>
    <source>
        <strain evidence="3">cv. Da-Ae</strain>
        <tissue evidence="2">Seedling</tissue>
    </source>
</reference>
<feature type="region of interest" description="Disordered" evidence="1">
    <location>
        <begin position="225"/>
        <end position="265"/>
    </location>
</feature>
<organism evidence="2 3">
    <name type="scientific">Brassica napus</name>
    <name type="common">Rape</name>
    <dbReference type="NCBI Taxonomy" id="3708"/>
    <lineage>
        <taxon>Eukaryota</taxon>
        <taxon>Viridiplantae</taxon>
        <taxon>Streptophyta</taxon>
        <taxon>Embryophyta</taxon>
        <taxon>Tracheophyta</taxon>
        <taxon>Spermatophyta</taxon>
        <taxon>Magnoliopsida</taxon>
        <taxon>eudicotyledons</taxon>
        <taxon>Gunneridae</taxon>
        <taxon>Pentapetalae</taxon>
        <taxon>rosids</taxon>
        <taxon>malvids</taxon>
        <taxon>Brassicales</taxon>
        <taxon>Brassicaceae</taxon>
        <taxon>Brassiceae</taxon>
        <taxon>Brassica</taxon>
    </lineage>
</organism>
<dbReference type="EMBL" id="JAGKQM010000002">
    <property type="protein sequence ID" value="KAH0937791.1"/>
    <property type="molecule type" value="Genomic_DNA"/>
</dbReference>
<keyword evidence="3" id="KW-1185">Reference proteome</keyword>
<feature type="compositionally biased region" description="Basic and acidic residues" evidence="1">
    <location>
        <begin position="45"/>
        <end position="55"/>
    </location>
</feature>